<dbReference type="FunFam" id="3.20.20.80:FF:000004">
    <property type="entry name" value="Beta-glucosidase 6-phospho-beta-glucosidase"/>
    <property type="match status" value="1"/>
</dbReference>
<organism evidence="14 15">
    <name type="scientific">Actinotalea fermentans</name>
    <dbReference type="NCBI Taxonomy" id="43671"/>
    <lineage>
        <taxon>Bacteria</taxon>
        <taxon>Bacillati</taxon>
        <taxon>Actinomycetota</taxon>
        <taxon>Actinomycetes</taxon>
        <taxon>Micrococcales</taxon>
        <taxon>Cellulomonadaceae</taxon>
        <taxon>Actinotalea</taxon>
    </lineage>
</organism>
<dbReference type="InterPro" id="IPR033132">
    <property type="entry name" value="GH_1_N_CS"/>
</dbReference>
<protein>
    <recommendedName>
        <fullName evidence="3 12">Beta-glucosidase</fullName>
        <ecNumber evidence="3 12">3.2.1.21</ecNumber>
    </recommendedName>
</protein>
<dbReference type="OrthoDB" id="9765195at2"/>
<feature type="binding site" evidence="10">
    <location>
        <position position="44"/>
    </location>
    <ligand>
        <name>substrate</name>
    </ligand>
</feature>
<keyword evidence="6" id="KW-0119">Carbohydrate metabolism</keyword>
<evidence type="ECO:0000256" key="7">
    <source>
        <dbReference type="ARBA" id="ARBA00023295"/>
    </source>
</evidence>
<comment type="catalytic activity">
    <reaction evidence="1 12">
        <text>Hydrolysis of terminal, non-reducing beta-D-glucosyl residues with release of beta-D-glucose.</text>
        <dbReference type="EC" id="3.2.1.21"/>
    </reaction>
</comment>
<feature type="binding site" evidence="10">
    <location>
        <position position="144"/>
    </location>
    <ligand>
        <name>substrate</name>
    </ligand>
</feature>
<evidence type="ECO:0000256" key="13">
    <source>
        <dbReference type="SAM" id="MobiDB-lite"/>
    </source>
</evidence>
<dbReference type="NCBIfam" id="TIGR03356">
    <property type="entry name" value="BGL"/>
    <property type="match status" value="1"/>
</dbReference>
<feature type="binding site" evidence="10">
    <location>
        <begin position="454"/>
        <end position="455"/>
    </location>
    <ligand>
        <name>substrate</name>
    </ligand>
</feature>
<dbReference type="PROSITE" id="PS00572">
    <property type="entry name" value="GLYCOSYL_HYDROL_F1_1"/>
    <property type="match status" value="1"/>
</dbReference>
<keyword evidence="5" id="KW-0136">Cellulose degradation</keyword>
<dbReference type="GO" id="GO:0005829">
    <property type="term" value="C:cytosol"/>
    <property type="evidence" value="ECO:0007669"/>
    <property type="project" value="TreeGrafter"/>
</dbReference>
<evidence type="ECO:0000313" key="15">
    <source>
        <dbReference type="Proteomes" id="UP000321484"/>
    </source>
</evidence>
<comment type="caution">
    <text evidence="14">The sequence shown here is derived from an EMBL/GenBank/DDBJ whole genome shotgun (WGS) entry which is preliminary data.</text>
</comment>
<sequence>MTVSGPTTGTSRTSPATETEGDPAGNRRVFPPGFLWGAATAAFQIEGAAAEDGRTPSIWDTFCRVPGAVVGGDHGDVACDHYHRWPEDLDLMSRLGLQAYRFSTSWPRIVPEPGRIEPRGLDFYSRLVDGLLERNIQPWLTLYHWDLPQWLEDLGGWTNRDVADRMTEYALALHDRLGDRVRHWSTLNEPWCSAFLGYSGGQHAPGRQEPQAAVSAMHHLLLAHGRTARALRSVDRDITLGFTVNCTVSDAAHPWHPEDAVLARRTEMLLQEVFLEPALLGRYPEGAAEAYASAGVTIPVRDGDLAEIAAPVDFVGVNYYNGGAVCALDVPEDEALPTQAAVTRPTSDPNVGLGSSTLVSRRLPRTAMDWEVQPDGLRRLLEYLHREYTGPAGIPLYVTENGAAFDDVVSPDGSVDDAERTAYVLDHLAAVADAAARGADVRGYFVWSLLDNFEWAYGYAKRFGVVHVDFATQRRTPKRSALAYAAVIRSGGLGGAGTVGP</sequence>
<dbReference type="PRINTS" id="PR00131">
    <property type="entry name" value="GLHYDRLASE1"/>
</dbReference>
<evidence type="ECO:0000313" key="14">
    <source>
        <dbReference type="EMBL" id="GEN81278.1"/>
    </source>
</evidence>
<feature type="region of interest" description="Disordered" evidence="13">
    <location>
        <begin position="1"/>
        <end position="28"/>
    </location>
</feature>
<dbReference type="InterPro" id="IPR017853">
    <property type="entry name" value="GH"/>
</dbReference>
<keyword evidence="15" id="KW-1185">Reference proteome</keyword>
<dbReference type="EMBL" id="BJYK01000010">
    <property type="protein sequence ID" value="GEN81278.1"/>
    <property type="molecule type" value="Genomic_DNA"/>
</dbReference>
<evidence type="ECO:0000256" key="1">
    <source>
        <dbReference type="ARBA" id="ARBA00000448"/>
    </source>
</evidence>
<dbReference type="Pfam" id="PF00232">
    <property type="entry name" value="Glyco_hydro_1"/>
    <property type="match status" value="1"/>
</dbReference>
<dbReference type="Gene3D" id="3.20.20.80">
    <property type="entry name" value="Glycosidases"/>
    <property type="match status" value="1"/>
</dbReference>
<evidence type="ECO:0000256" key="12">
    <source>
        <dbReference type="RuleBase" id="RU361175"/>
    </source>
</evidence>
<dbReference type="PANTHER" id="PTHR10353">
    <property type="entry name" value="GLYCOSYL HYDROLASE"/>
    <property type="match status" value="1"/>
</dbReference>
<evidence type="ECO:0000256" key="3">
    <source>
        <dbReference type="ARBA" id="ARBA00012744"/>
    </source>
</evidence>
<keyword evidence="7 12" id="KW-0326">Glycosidase</keyword>
<evidence type="ECO:0000256" key="6">
    <source>
        <dbReference type="ARBA" id="ARBA00023277"/>
    </source>
</evidence>
<evidence type="ECO:0000256" key="5">
    <source>
        <dbReference type="ARBA" id="ARBA00023001"/>
    </source>
</evidence>
<dbReference type="InterPro" id="IPR001360">
    <property type="entry name" value="Glyco_hydro_1"/>
</dbReference>
<feature type="binding site" evidence="10">
    <location>
        <position position="188"/>
    </location>
    <ligand>
        <name>substrate</name>
    </ligand>
</feature>
<gene>
    <name evidence="14" type="ORF">AFE02nite_30120</name>
</gene>
<evidence type="ECO:0000256" key="2">
    <source>
        <dbReference type="ARBA" id="ARBA00010838"/>
    </source>
</evidence>
<comment type="similarity">
    <text evidence="2 12">Belongs to the glycosyl hydrolase 1 family.</text>
</comment>
<dbReference type="Proteomes" id="UP000321484">
    <property type="component" value="Unassembled WGS sequence"/>
</dbReference>
<name>A0A511Z1E4_9CELL</name>
<dbReference type="EC" id="3.2.1.21" evidence="3 12"/>
<evidence type="ECO:0000256" key="11">
    <source>
        <dbReference type="PROSITE-ProRule" id="PRU10055"/>
    </source>
</evidence>
<dbReference type="InterPro" id="IPR018120">
    <property type="entry name" value="Glyco_hydro_1_AS"/>
</dbReference>
<evidence type="ECO:0000256" key="8">
    <source>
        <dbReference type="ARBA" id="ARBA00023326"/>
    </source>
</evidence>
<dbReference type="PANTHER" id="PTHR10353:SF36">
    <property type="entry name" value="LP05116P"/>
    <property type="match status" value="1"/>
</dbReference>
<reference evidence="14 15" key="1">
    <citation type="submission" date="2019-07" db="EMBL/GenBank/DDBJ databases">
        <title>Whole genome shotgun sequence of Actinotalea fermentans NBRC 105374.</title>
        <authorList>
            <person name="Hosoyama A."/>
            <person name="Uohara A."/>
            <person name="Ohji S."/>
            <person name="Ichikawa N."/>
        </authorList>
    </citation>
    <scope>NUCLEOTIDE SEQUENCE [LARGE SCALE GENOMIC DNA]</scope>
    <source>
        <strain evidence="14 15">NBRC 105374</strain>
    </source>
</reference>
<dbReference type="InterPro" id="IPR017736">
    <property type="entry name" value="Glyco_hydro_1_beta-glucosidase"/>
</dbReference>
<proteinExistence type="inferred from homology"/>
<keyword evidence="4 12" id="KW-0378">Hydrolase</keyword>
<accession>A0A511Z1E4</accession>
<evidence type="ECO:0000256" key="9">
    <source>
        <dbReference type="PIRSR" id="PIRSR617736-1"/>
    </source>
</evidence>
<evidence type="ECO:0000256" key="10">
    <source>
        <dbReference type="PIRSR" id="PIRSR617736-2"/>
    </source>
</evidence>
<feature type="binding site" evidence="10">
    <location>
        <position position="447"/>
    </location>
    <ligand>
        <name>substrate</name>
    </ligand>
</feature>
<evidence type="ECO:0000256" key="4">
    <source>
        <dbReference type="ARBA" id="ARBA00022801"/>
    </source>
</evidence>
<feature type="active site" description="Nucleophile" evidence="9 11">
    <location>
        <position position="400"/>
    </location>
</feature>
<dbReference type="PROSITE" id="PS00653">
    <property type="entry name" value="GLYCOSYL_HYDROL_F1_2"/>
    <property type="match status" value="1"/>
</dbReference>
<dbReference type="GO" id="GO:0030245">
    <property type="term" value="P:cellulose catabolic process"/>
    <property type="evidence" value="ECO:0007669"/>
    <property type="project" value="UniProtKB-KW"/>
</dbReference>
<dbReference type="SUPFAM" id="SSF51445">
    <property type="entry name" value="(Trans)glycosidases"/>
    <property type="match status" value="1"/>
</dbReference>
<dbReference type="AlphaFoldDB" id="A0A511Z1E4"/>
<feature type="active site" description="Proton donor" evidence="9">
    <location>
        <position position="189"/>
    </location>
</feature>
<feature type="binding site" evidence="10">
    <location>
        <position position="320"/>
    </location>
    <ligand>
        <name>substrate</name>
    </ligand>
</feature>
<feature type="compositionally biased region" description="Low complexity" evidence="13">
    <location>
        <begin position="1"/>
        <end position="18"/>
    </location>
</feature>
<keyword evidence="8" id="KW-0624">Polysaccharide degradation</keyword>
<dbReference type="GO" id="GO:0008422">
    <property type="term" value="F:beta-glucosidase activity"/>
    <property type="evidence" value="ECO:0007669"/>
    <property type="project" value="UniProtKB-EC"/>
</dbReference>